<organism evidence="1 2">
    <name type="scientific">Novosphingobium soli</name>
    <dbReference type="NCBI Taxonomy" id="574956"/>
    <lineage>
        <taxon>Bacteria</taxon>
        <taxon>Pseudomonadati</taxon>
        <taxon>Pseudomonadota</taxon>
        <taxon>Alphaproteobacteria</taxon>
        <taxon>Sphingomonadales</taxon>
        <taxon>Sphingomonadaceae</taxon>
        <taxon>Novosphingobium</taxon>
    </lineage>
</organism>
<accession>A0ABV6CUW1</accession>
<dbReference type="Gene3D" id="1.25.40.380">
    <property type="entry name" value="Protein of unknown function DUF1810"/>
    <property type="match status" value="1"/>
</dbReference>
<dbReference type="InterPro" id="IPR014937">
    <property type="entry name" value="DUF1810"/>
</dbReference>
<evidence type="ECO:0000313" key="1">
    <source>
        <dbReference type="EMBL" id="MFC0204512.1"/>
    </source>
</evidence>
<gene>
    <name evidence="1" type="ORF">ACFFJC_09530</name>
</gene>
<sequence>MARGIGDDGRERARGNQPVASGLDRFVAAQDAVYRQVRAELARGEKQSHWMWFFFPQLAGLGTSPMAQRYAIGSLPEARAYLRHRILGRRLAETTQMMLGWAGRRSAVAILGPVDALKFCSSMTLFELAATGEGDRLDPYGHALDAFCQGRRDERTLQLLDLASVHAA</sequence>
<name>A0ABV6CUW1_9SPHN</name>
<dbReference type="SUPFAM" id="SSF140736">
    <property type="entry name" value="Rv1873-like"/>
    <property type="match status" value="1"/>
</dbReference>
<protein>
    <submittedName>
        <fullName evidence="1">DUF1810 domain-containing protein</fullName>
    </submittedName>
</protein>
<keyword evidence="2" id="KW-1185">Reference proteome</keyword>
<reference evidence="1 2" key="1">
    <citation type="submission" date="2024-09" db="EMBL/GenBank/DDBJ databases">
        <authorList>
            <person name="Sun Q."/>
            <person name="Mori K."/>
        </authorList>
    </citation>
    <scope>NUCLEOTIDE SEQUENCE [LARGE SCALE GENOMIC DNA]</scope>
    <source>
        <strain evidence="1 2">CCM 7706</strain>
    </source>
</reference>
<dbReference type="EMBL" id="JBHLWK010000012">
    <property type="protein sequence ID" value="MFC0204512.1"/>
    <property type="molecule type" value="Genomic_DNA"/>
</dbReference>
<dbReference type="RefSeq" id="WP_379487272.1">
    <property type="nucleotide sequence ID" value="NZ_JBHLWK010000012.1"/>
</dbReference>
<dbReference type="InterPro" id="IPR036287">
    <property type="entry name" value="Rv1873-like_sf"/>
</dbReference>
<dbReference type="Pfam" id="PF08837">
    <property type="entry name" value="DUF1810"/>
    <property type="match status" value="1"/>
</dbReference>
<comment type="caution">
    <text evidence="1">The sequence shown here is derived from an EMBL/GenBank/DDBJ whole genome shotgun (WGS) entry which is preliminary data.</text>
</comment>
<evidence type="ECO:0000313" key="2">
    <source>
        <dbReference type="Proteomes" id="UP001589798"/>
    </source>
</evidence>
<dbReference type="Proteomes" id="UP001589798">
    <property type="component" value="Unassembled WGS sequence"/>
</dbReference>
<proteinExistence type="predicted"/>
<dbReference type="PIRSF" id="PIRSF008546">
    <property type="entry name" value="UCP008546"/>
    <property type="match status" value="1"/>
</dbReference>